<feature type="compositionally biased region" description="Polar residues" evidence="4">
    <location>
        <begin position="1228"/>
        <end position="1238"/>
    </location>
</feature>
<feature type="domain" description="Helicase C-terminal" evidence="6">
    <location>
        <begin position="999"/>
        <end position="1162"/>
    </location>
</feature>
<dbReference type="PANTHER" id="PTHR10799">
    <property type="entry name" value="SNF2/RAD54 HELICASE FAMILY"/>
    <property type="match status" value="1"/>
</dbReference>
<dbReference type="EMBL" id="JANIEX010000469">
    <property type="protein sequence ID" value="KAJ3566666.1"/>
    <property type="molecule type" value="Genomic_DNA"/>
</dbReference>
<evidence type="ECO:0000259" key="5">
    <source>
        <dbReference type="PROSITE" id="PS51192"/>
    </source>
</evidence>
<dbReference type="PROSITE" id="PS51192">
    <property type="entry name" value="HELICASE_ATP_BIND_1"/>
    <property type="match status" value="1"/>
</dbReference>
<dbReference type="SMART" id="SM00487">
    <property type="entry name" value="DEXDc"/>
    <property type="match status" value="1"/>
</dbReference>
<evidence type="ECO:0000313" key="8">
    <source>
        <dbReference type="Proteomes" id="UP001213000"/>
    </source>
</evidence>
<evidence type="ECO:0000256" key="1">
    <source>
        <dbReference type="ARBA" id="ARBA00022741"/>
    </source>
</evidence>
<dbReference type="CDD" id="cd18793">
    <property type="entry name" value="SF2_C_SNF"/>
    <property type="match status" value="1"/>
</dbReference>
<dbReference type="Proteomes" id="UP001213000">
    <property type="component" value="Unassembled WGS sequence"/>
</dbReference>
<dbReference type="InterPro" id="IPR014001">
    <property type="entry name" value="Helicase_ATP-bd"/>
</dbReference>
<protein>
    <submittedName>
        <fullName evidence="7">Uncharacterized protein</fullName>
    </submittedName>
</protein>
<evidence type="ECO:0000256" key="2">
    <source>
        <dbReference type="ARBA" id="ARBA00022801"/>
    </source>
</evidence>
<dbReference type="InterPro" id="IPR000330">
    <property type="entry name" value="SNF2_N"/>
</dbReference>
<evidence type="ECO:0000259" key="6">
    <source>
        <dbReference type="PROSITE" id="PS51194"/>
    </source>
</evidence>
<keyword evidence="1" id="KW-0547">Nucleotide-binding</keyword>
<keyword evidence="2" id="KW-0378">Hydrolase</keyword>
<dbReference type="Pfam" id="PF00176">
    <property type="entry name" value="SNF2-rel_dom"/>
    <property type="match status" value="1"/>
</dbReference>
<reference evidence="7" key="1">
    <citation type="submission" date="2022-07" db="EMBL/GenBank/DDBJ databases">
        <title>Genome Sequence of Leucocoprinus birnbaumii.</title>
        <authorList>
            <person name="Buettner E."/>
        </authorList>
    </citation>
    <scope>NUCLEOTIDE SEQUENCE</scope>
    <source>
        <strain evidence="7">VT141</strain>
    </source>
</reference>
<dbReference type="GO" id="GO:0016787">
    <property type="term" value="F:hydrolase activity"/>
    <property type="evidence" value="ECO:0007669"/>
    <property type="project" value="UniProtKB-KW"/>
</dbReference>
<name>A0AAD5VSN4_9AGAR</name>
<gene>
    <name evidence="7" type="ORF">NP233_g6855</name>
</gene>
<feature type="domain" description="Helicase ATP-binding" evidence="5">
    <location>
        <begin position="602"/>
        <end position="828"/>
    </location>
</feature>
<dbReference type="Pfam" id="PF00271">
    <property type="entry name" value="Helicase_C"/>
    <property type="match status" value="1"/>
</dbReference>
<evidence type="ECO:0000256" key="4">
    <source>
        <dbReference type="SAM" id="MobiDB-lite"/>
    </source>
</evidence>
<feature type="compositionally biased region" description="Polar residues" evidence="4">
    <location>
        <begin position="1277"/>
        <end position="1287"/>
    </location>
</feature>
<keyword evidence="8" id="KW-1185">Reference proteome</keyword>
<dbReference type="InterPro" id="IPR001650">
    <property type="entry name" value="Helicase_C-like"/>
</dbReference>
<dbReference type="InterPro" id="IPR027417">
    <property type="entry name" value="P-loop_NTPase"/>
</dbReference>
<comment type="caution">
    <text evidence="7">The sequence shown here is derived from an EMBL/GenBank/DDBJ whole genome shotgun (WGS) entry which is preliminary data.</text>
</comment>
<accession>A0AAD5VSN4</accession>
<feature type="compositionally biased region" description="Polar residues" evidence="4">
    <location>
        <begin position="1399"/>
        <end position="1415"/>
    </location>
</feature>
<proteinExistence type="predicted"/>
<feature type="compositionally biased region" description="Polar residues" evidence="4">
    <location>
        <begin position="1441"/>
        <end position="1455"/>
    </location>
</feature>
<feature type="compositionally biased region" description="Low complexity" evidence="4">
    <location>
        <begin position="1468"/>
        <end position="1490"/>
    </location>
</feature>
<dbReference type="InterPro" id="IPR049730">
    <property type="entry name" value="SNF2/RAD54-like_C"/>
</dbReference>
<dbReference type="Gene3D" id="3.40.50.300">
    <property type="entry name" value="P-loop containing nucleotide triphosphate hydrolases"/>
    <property type="match status" value="1"/>
</dbReference>
<keyword evidence="3" id="KW-0067">ATP-binding</keyword>
<dbReference type="GO" id="GO:0005524">
    <property type="term" value="F:ATP binding"/>
    <property type="evidence" value="ECO:0007669"/>
    <property type="project" value="InterPro"/>
</dbReference>
<evidence type="ECO:0000256" key="3">
    <source>
        <dbReference type="ARBA" id="ARBA00022840"/>
    </source>
</evidence>
<feature type="region of interest" description="Disordered" evidence="4">
    <location>
        <begin position="1163"/>
        <end position="1367"/>
    </location>
</feature>
<feature type="compositionally biased region" description="Low complexity" evidence="4">
    <location>
        <begin position="1332"/>
        <end position="1343"/>
    </location>
</feature>
<feature type="compositionally biased region" description="Polar residues" evidence="4">
    <location>
        <begin position="1247"/>
        <end position="1262"/>
    </location>
</feature>
<sequence length="1520" mass="169619">MPAESQTCAGKDLIDLQPDEVIVVARCGRYSHTPCNYGSKNIHDAEATYREADHKWASLLGTTPRALRTHDVLSTPHHSTETVYREIGTQHPPVEDVPSRPRRLQGIRLYLRGIGYSANPVFLLQSLLSLIRWTVWERRGLNTCERRNILDPVICLFAAVISEGASIQYYDVKQYISLIVCAQQTPATNAPQLPLQLRMPSHTPSSALMRLHAFNGAPWRWPVWQERTGIYHGLFPDDDKHLPPGWTRQNSRDVQSYFQNYLAQPSEEKKYHYQSKTNHPGKAVWTEFMKQNWRRWKIHDAVVEELNDWDCHPTTIIIREHNGDQSQWPHADGYAATILNTLGLKLFGEEAFLPNSTTLPQIVRKPLTIFVQRSWDNLRKAVGRLKANATKVEADARASFGELEKGNVTKKSVAKAIRDVAQWKAVSELYNTAENVEKAEEMLGDLQVIMETLGVKIAKERRVSKKSPCKVSKNILNDLATKEDVTDLRNLYHDYFEGNAVDDEEQPLAAMPTALSLDLPAGDIGMDVEATLSSDVLAQRLGFHTGLPPVFNSHRHRAGITPWDNVEVFAQDPIPQELSPLSLHWHQLAGVHSIIRRCFSAKKDPYLCKGVLVADEVGLGKTTQAITLLAFLNQCIYAQENGLPPPPILAERPYLGAAQKIPSHPHLIVCPGTLIAQWVNELRTLFRPKMVDVLVYDSSVDGEHFWGPTGPVKKTLHRQHSVIIVASHSVVATEYRDRHVVKEKPRKGALPWDIAPQKKNAKFSDSLLGQWFLTVTIDEAHHMRNLGIKHSAALRLLQQSTLRLIMTATPLHTSSKDISAIGRLVGLSYFMDEMALQDEKADSSRLRKAKRLDDDGESYKAEQLHITRRLHTKSKDRMLRRTANSKGFDNQPLISLPPYITILAILNLTPREMSIIQDRSEAAKAAILQSTSERILTRKFYLEYRTAVVFANKNPDDPLPKFHTMFEWEEVKSTKIETCSKLCSYYLTHDAVPDVTFENGQAIFPKVEVKPGEEVSKKRRIIIYSEFSSMAPLLQNVLSLHGIPSLAINGNISLEERDRRVKQLYDDNNDFRVLIFSSVGSVGLNLAIADVVIFLDQPWSSQDEQQIIGRAHRQPQKKIVKVFYLLANDSADLLMNTMARNKRDMFDAFVNKELREELQSILEGHVPEMGDPDDAETVEKQEKATRKKAAGASKAKEETIDNGNKGNKPSKRRRRQVVLDEEDGEPSSGVNPSAQPSEISDVMMSDGTMTTDVPPISGTSSASEHEMELDPDEHEASSANRNTNAQHNLVGKILTDLSQPIDENISDPVPENPGSPTRSPPHKRLRTQEPHSGQSSTTGSSTTPRMDTDTNAAMEPPPKMAPILNDNNVEEAMEKLAGSCDAAVLARIRLLLSGDTEALSPTQTSGSRHSPSPNSDSDRDVVPGSSSRSEHTATKPKKQYPKTNAPNAHVSTPTRQFLVPPTRAQSRPATSESSVHPSSTTSSHHQAPSSGPINAPGPLRGVPPKSALTATKFTRVPPKK</sequence>
<dbReference type="SUPFAM" id="SSF52540">
    <property type="entry name" value="P-loop containing nucleoside triphosphate hydrolases"/>
    <property type="match status" value="2"/>
</dbReference>
<dbReference type="InterPro" id="IPR038718">
    <property type="entry name" value="SNF2-like_sf"/>
</dbReference>
<dbReference type="Gene3D" id="3.40.50.10810">
    <property type="entry name" value="Tandem AAA-ATPase domain"/>
    <property type="match status" value="1"/>
</dbReference>
<feature type="region of interest" description="Disordered" evidence="4">
    <location>
        <begin position="1396"/>
        <end position="1520"/>
    </location>
</feature>
<organism evidence="7 8">
    <name type="scientific">Leucocoprinus birnbaumii</name>
    <dbReference type="NCBI Taxonomy" id="56174"/>
    <lineage>
        <taxon>Eukaryota</taxon>
        <taxon>Fungi</taxon>
        <taxon>Dikarya</taxon>
        <taxon>Basidiomycota</taxon>
        <taxon>Agaricomycotina</taxon>
        <taxon>Agaricomycetes</taxon>
        <taxon>Agaricomycetidae</taxon>
        <taxon>Agaricales</taxon>
        <taxon>Agaricineae</taxon>
        <taxon>Agaricaceae</taxon>
        <taxon>Leucocoprinus</taxon>
    </lineage>
</organism>
<dbReference type="SMART" id="SM00490">
    <property type="entry name" value="HELICc"/>
    <property type="match status" value="1"/>
</dbReference>
<dbReference type="PROSITE" id="PS51194">
    <property type="entry name" value="HELICASE_CTER"/>
    <property type="match status" value="1"/>
</dbReference>
<evidence type="ECO:0000313" key="7">
    <source>
        <dbReference type="EMBL" id="KAJ3566666.1"/>
    </source>
</evidence>